<protein>
    <submittedName>
        <fullName evidence="7">Methylamine utilization protein MauE</fullName>
    </submittedName>
</protein>
<reference evidence="8" key="2">
    <citation type="submission" date="2016-04" db="EMBL/GenBank/DDBJ databases">
        <title>Planomonospora sphaerica JCM9374 whole genome shotgun sequence.</title>
        <authorList>
            <person name="Suzuki T."/>
            <person name="Dohra H."/>
            <person name="Kodani S."/>
        </authorList>
    </citation>
    <scope>NUCLEOTIDE SEQUENCE [LARGE SCALE GENOMIC DNA]</scope>
    <source>
        <strain evidence="8">JCM 9374</strain>
    </source>
</reference>
<dbReference type="Proteomes" id="UP000077701">
    <property type="component" value="Unassembled WGS sequence"/>
</dbReference>
<dbReference type="GO" id="GO:0016020">
    <property type="term" value="C:membrane"/>
    <property type="evidence" value="ECO:0007669"/>
    <property type="project" value="UniProtKB-SubCell"/>
</dbReference>
<comment type="caution">
    <text evidence="7">The sequence shown here is derived from an EMBL/GenBank/DDBJ whole genome shotgun (WGS) entry which is preliminary data.</text>
</comment>
<reference evidence="7 8" key="1">
    <citation type="journal article" date="2016" name="Genome Announc.">
        <title>Draft Genome Sequence of Planomonospora sphaerica JCM9374, a Rare Actinomycete.</title>
        <authorList>
            <person name="Dohra H."/>
            <person name="Suzuki T."/>
            <person name="Inoue Y."/>
            <person name="Kodani S."/>
        </authorList>
    </citation>
    <scope>NUCLEOTIDE SEQUENCE [LARGE SCALE GENOMIC DNA]</scope>
    <source>
        <strain evidence="7 8">JCM 9374</strain>
    </source>
</reference>
<accession>A0A161LJY0</accession>
<gene>
    <name evidence="7" type="ORF">PS9374_02527</name>
</gene>
<feature type="domain" description="Methylamine utilisation protein MauE" evidence="6">
    <location>
        <begin position="1"/>
        <end position="130"/>
    </location>
</feature>
<evidence type="ECO:0000256" key="2">
    <source>
        <dbReference type="ARBA" id="ARBA00022692"/>
    </source>
</evidence>
<keyword evidence="3 5" id="KW-1133">Transmembrane helix</keyword>
<dbReference type="InterPro" id="IPR009908">
    <property type="entry name" value="Methylamine_util_MauE"/>
</dbReference>
<comment type="subcellular location">
    <subcellularLocation>
        <location evidence="1">Membrane</location>
        <topology evidence="1">Multi-pass membrane protein</topology>
    </subcellularLocation>
</comment>
<dbReference type="STRING" id="161355.PS9374_02527"/>
<evidence type="ECO:0000256" key="1">
    <source>
        <dbReference type="ARBA" id="ARBA00004141"/>
    </source>
</evidence>
<sequence length="180" mass="18250">MTYLTIACGVLLALVFTASAWSKLRSRTDLASFTESLRRLRPLPPGWTAAAAAAVVSAEALIPVLVAFPAVRPAGYGLAAGLLAVLSVAIELSVRRGDAVPCRCFGPSPSPLGRRHLVRNGLLLAAAVAGGAGSRAADLPPVHPAGAAVAVAAAGLAAAAVIRFDDIAELFAGPSRPRTR</sequence>
<evidence type="ECO:0000313" key="8">
    <source>
        <dbReference type="Proteomes" id="UP000077701"/>
    </source>
</evidence>
<evidence type="ECO:0000259" key="6">
    <source>
        <dbReference type="Pfam" id="PF07291"/>
    </source>
</evidence>
<dbReference type="UniPathway" id="UPA00895"/>
<name>A0A161LJY0_9ACTN</name>
<feature type="transmembrane region" description="Helical" evidence="5">
    <location>
        <begin position="44"/>
        <end position="68"/>
    </location>
</feature>
<feature type="transmembrane region" description="Helical" evidence="5">
    <location>
        <begin position="75"/>
        <end position="94"/>
    </location>
</feature>
<dbReference type="GO" id="GO:0030416">
    <property type="term" value="P:methylamine metabolic process"/>
    <property type="evidence" value="ECO:0007669"/>
    <property type="project" value="InterPro"/>
</dbReference>
<evidence type="ECO:0000256" key="5">
    <source>
        <dbReference type="SAM" id="Phobius"/>
    </source>
</evidence>
<dbReference type="Pfam" id="PF07291">
    <property type="entry name" value="MauE"/>
    <property type="match status" value="1"/>
</dbReference>
<evidence type="ECO:0000313" key="7">
    <source>
        <dbReference type="EMBL" id="GAT66875.1"/>
    </source>
</evidence>
<keyword evidence="4 5" id="KW-0472">Membrane</keyword>
<organism evidence="7 8">
    <name type="scientific">Planomonospora sphaerica</name>
    <dbReference type="NCBI Taxonomy" id="161355"/>
    <lineage>
        <taxon>Bacteria</taxon>
        <taxon>Bacillati</taxon>
        <taxon>Actinomycetota</taxon>
        <taxon>Actinomycetes</taxon>
        <taxon>Streptosporangiales</taxon>
        <taxon>Streptosporangiaceae</taxon>
        <taxon>Planomonospora</taxon>
    </lineage>
</organism>
<proteinExistence type="predicted"/>
<keyword evidence="8" id="KW-1185">Reference proteome</keyword>
<dbReference type="OrthoDB" id="3479832at2"/>
<dbReference type="AlphaFoldDB" id="A0A161LJY0"/>
<keyword evidence="2 5" id="KW-0812">Transmembrane</keyword>
<evidence type="ECO:0000256" key="4">
    <source>
        <dbReference type="ARBA" id="ARBA00023136"/>
    </source>
</evidence>
<dbReference type="RefSeq" id="WP_068896956.1">
    <property type="nucleotide sequence ID" value="NZ_BDCX01000005.1"/>
</dbReference>
<evidence type="ECO:0000256" key="3">
    <source>
        <dbReference type="ARBA" id="ARBA00022989"/>
    </source>
</evidence>
<dbReference type="EMBL" id="BDCX01000005">
    <property type="protein sequence ID" value="GAT66875.1"/>
    <property type="molecule type" value="Genomic_DNA"/>
</dbReference>